<accession>A0ABY9YF14</accession>
<reference evidence="2 3" key="1">
    <citation type="submission" date="2022-12" db="EMBL/GenBank/DDBJ databases">
        <title>Two new species, Stenotrophomonas aracearum and Stenotrophomonas oahuensis, isolated from Anthurium (Araceae family) in Hawaii.</title>
        <authorList>
            <person name="Chunag S.C."/>
            <person name="Dobhal S."/>
            <person name="Alvarez A."/>
            <person name="Arif M."/>
        </authorList>
    </citation>
    <scope>NUCLEOTIDE SEQUENCE [LARGE SCALE GENOMIC DNA]</scope>
    <source>
        <strain evidence="2 3">A5588</strain>
    </source>
</reference>
<keyword evidence="1" id="KW-1133">Transmembrane helix</keyword>
<gene>
    <name evidence="2" type="ORF">PDM28_02865</name>
</gene>
<sequence>MNIQPTTPTSRNSWNLGERVAFFLVILLAIAYKSNDALSNPQFWAEDATVFFKEQFGTSIPQLFTPYAGYLHFIPRLVAWIASWLPVVKAPLLYNASAILLTTAAIVVTCRRMKPFVPVWIVALSFLAVPTSGEILGTITNAQWFLQFSLAAICLTPYQPARGWMIWLRPLVVLAISLTGPFSVVLALIIVGMLSASYVSRAIKRDPFNGALGGFAATRDWTALAALCVGAIVQAVVVIAHPSAEVEGQKHLFTLLKITFGELVPIHAFGSSFLSPTLWILMFAVIVGTLTFSTRIEGRSRLIVLGFFAFAAAETFAPVRLRDFAPLYQFMLADRYFYLIKVVLWWAVWLSLTNTSRRSRRNATIATTALLSLVAVTNQQYLRRPTFVDFDWRHHAALLETPGSYTVPLNPQGWGVIIDSKASENGVTGAEAIEPTPTQSVAPMPASSDNFAQKLDGDFKAANRDALKCRLDLASGLPATENVVIRRGEGASFEGWAFEPGKATLAGTQLVLQGTGGSYLAKVNGGAARPDVASAFGPEQANAGFTTVVDISKVAAGDYVLWLATGIDEADKACNLQFSVKIED</sequence>
<keyword evidence="3" id="KW-1185">Reference proteome</keyword>
<feature type="transmembrane region" description="Helical" evidence="1">
    <location>
        <begin position="302"/>
        <end position="321"/>
    </location>
</feature>
<feature type="transmembrane region" description="Helical" evidence="1">
    <location>
        <begin position="221"/>
        <end position="240"/>
    </location>
</feature>
<organism evidence="2 3">
    <name type="scientific">Stenotrophomonas aracearum</name>
    <dbReference type="NCBI Taxonomy" id="3003272"/>
    <lineage>
        <taxon>Bacteria</taxon>
        <taxon>Pseudomonadati</taxon>
        <taxon>Pseudomonadota</taxon>
        <taxon>Gammaproteobacteria</taxon>
        <taxon>Lysobacterales</taxon>
        <taxon>Lysobacteraceae</taxon>
        <taxon>Stenotrophomonas</taxon>
    </lineage>
</organism>
<feature type="transmembrane region" description="Helical" evidence="1">
    <location>
        <begin position="276"/>
        <end position="293"/>
    </location>
</feature>
<feature type="transmembrane region" description="Helical" evidence="1">
    <location>
        <begin position="12"/>
        <end position="32"/>
    </location>
</feature>
<keyword evidence="1" id="KW-0472">Membrane</keyword>
<feature type="transmembrane region" description="Helical" evidence="1">
    <location>
        <begin position="117"/>
        <end position="136"/>
    </location>
</feature>
<feature type="transmembrane region" description="Helical" evidence="1">
    <location>
        <begin position="171"/>
        <end position="201"/>
    </location>
</feature>
<dbReference type="EMBL" id="CP115543">
    <property type="protein sequence ID" value="WNH49293.1"/>
    <property type="molecule type" value="Genomic_DNA"/>
</dbReference>
<dbReference type="RefSeq" id="WP_311183761.1">
    <property type="nucleotide sequence ID" value="NZ_CP115543.1"/>
</dbReference>
<protein>
    <recommendedName>
        <fullName evidence="4">DUF2029 domain-containing protein</fullName>
    </recommendedName>
</protein>
<dbReference type="Proteomes" id="UP001305421">
    <property type="component" value="Chromosome"/>
</dbReference>
<proteinExistence type="predicted"/>
<name>A0ABY9YF14_9GAMM</name>
<evidence type="ECO:0000256" key="1">
    <source>
        <dbReference type="SAM" id="Phobius"/>
    </source>
</evidence>
<evidence type="ECO:0008006" key="4">
    <source>
        <dbReference type="Google" id="ProtNLM"/>
    </source>
</evidence>
<evidence type="ECO:0000313" key="2">
    <source>
        <dbReference type="EMBL" id="WNH49293.1"/>
    </source>
</evidence>
<evidence type="ECO:0000313" key="3">
    <source>
        <dbReference type="Proteomes" id="UP001305421"/>
    </source>
</evidence>
<feature type="transmembrane region" description="Helical" evidence="1">
    <location>
        <begin position="336"/>
        <end position="352"/>
    </location>
</feature>
<feature type="transmembrane region" description="Helical" evidence="1">
    <location>
        <begin position="92"/>
        <end position="110"/>
    </location>
</feature>
<keyword evidence="1" id="KW-0812">Transmembrane</keyword>